<keyword evidence="9 14" id="KW-0106">Calcium</keyword>
<feature type="domain" description="Cadherin" evidence="17">
    <location>
        <begin position="399"/>
        <end position="506"/>
    </location>
</feature>
<dbReference type="GO" id="GO:0034332">
    <property type="term" value="P:adherens junction organization"/>
    <property type="evidence" value="ECO:0007669"/>
    <property type="project" value="TreeGrafter"/>
</dbReference>
<dbReference type="GO" id="GO:0005509">
    <property type="term" value="F:calcium ion binding"/>
    <property type="evidence" value="ECO:0007669"/>
    <property type="project" value="UniProtKB-UniRule"/>
</dbReference>
<dbReference type="Ensembl" id="ENSGWIT00000023855.1">
    <property type="protein sequence ID" value="ENSGWIP00000021754.1"/>
    <property type="gene ID" value="ENSGWIG00000011705.1"/>
</dbReference>
<keyword evidence="3" id="KW-1003">Cell membrane</keyword>
<name>A0A8C5EH11_GOUWI</name>
<evidence type="ECO:0000256" key="1">
    <source>
        <dbReference type="ARBA" id="ARBA00004251"/>
    </source>
</evidence>
<dbReference type="OrthoDB" id="9045962at2759"/>
<evidence type="ECO:0000256" key="3">
    <source>
        <dbReference type="ARBA" id="ARBA00022475"/>
    </source>
</evidence>
<evidence type="ECO:0000256" key="6">
    <source>
        <dbReference type="ARBA" id="ARBA00022723"/>
    </source>
</evidence>
<dbReference type="GO" id="GO:0045296">
    <property type="term" value="F:cadherin binding"/>
    <property type="evidence" value="ECO:0007669"/>
    <property type="project" value="TreeGrafter"/>
</dbReference>
<evidence type="ECO:0000256" key="4">
    <source>
        <dbReference type="ARBA" id="ARBA00022490"/>
    </source>
</evidence>
<dbReference type="FunFam" id="2.60.40.60:FF:000019">
    <property type="entry name" value="Cadherin 2"/>
    <property type="match status" value="1"/>
</dbReference>
<evidence type="ECO:0000256" key="13">
    <source>
        <dbReference type="ARBA" id="ARBA00023180"/>
    </source>
</evidence>
<dbReference type="GeneID" id="114463296"/>
<evidence type="ECO:0000256" key="11">
    <source>
        <dbReference type="ARBA" id="ARBA00022989"/>
    </source>
</evidence>
<dbReference type="RefSeq" id="XP_028302572.1">
    <property type="nucleotide sequence ID" value="XM_028446771.1"/>
</dbReference>
<dbReference type="PANTHER" id="PTHR24027:SF433">
    <property type="entry name" value="CADHERIN 27-RELATED"/>
    <property type="match status" value="1"/>
</dbReference>
<dbReference type="PRINTS" id="PR00205">
    <property type="entry name" value="CADHERIN"/>
</dbReference>
<accession>A0A8C5EH11</accession>
<gene>
    <name evidence="18" type="primary">cdh27</name>
</gene>
<evidence type="ECO:0000256" key="15">
    <source>
        <dbReference type="SAM" id="MobiDB-lite"/>
    </source>
</evidence>
<dbReference type="Gene3D" id="2.60.40.60">
    <property type="entry name" value="Cadherins"/>
    <property type="match status" value="5"/>
</dbReference>
<dbReference type="InterPro" id="IPR020894">
    <property type="entry name" value="Cadherin_CS"/>
</dbReference>
<dbReference type="InterPro" id="IPR015919">
    <property type="entry name" value="Cadherin-like_sf"/>
</dbReference>
<reference evidence="18" key="2">
    <citation type="submission" date="2025-08" db="UniProtKB">
        <authorList>
            <consortium name="Ensembl"/>
        </authorList>
    </citation>
    <scope>IDENTIFICATION</scope>
</reference>
<dbReference type="AlphaFoldDB" id="A0A8C5EH11"/>
<dbReference type="GO" id="GO:0005912">
    <property type="term" value="C:adherens junction"/>
    <property type="evidence" value="ECO:0007669"/>
    <property type="project" value="TreeGrafter"/>
</dbReference>
<keyword evidence="11 16" id="KW-1133">Transmembrane helix</keyword>
<dbReference type="Pfam" id="PF00028">
    <property type="entry name" value="Cadherin"/>
    <property type="match status" value="3"/>
</dbReference>
<evidence type="ECO:0000256" key="2">
    <source>
        <dbReference type="ARBA" id="ARBA00004496"/>
    </source>
</evidence>
<feature type="domain" description="Cadherin" evidence="17">
    <location>
        <begin position="77"/>
        <end position="159"/>
    </location>
</feature>
<keyword evidence="5 16" id="KW-0812">Transmembrane</keyword>
<dbReference type="FunFam" id="2.60.40.60:FF:000095">
    <property type="entry name" value="Cadherin 13"/>
    <property type="match status" value="1"/>
</dbReference>
<evidence type="ECO:0000256" key="9">
    <source>
        <dbReference type="ARBA" id="ARBA00022837"/>
    </source>
</evidence>
<dbReference type="GO" id="GO:0000902">
    <property type="term" value="P:cell morphogenesis"/>
    <property type="evidence" value="ECO:0007669"/>
    <property type="project" value="TreeGrafter"/>
</dbReference>
<keyword evidence="6" id="KW-0479">Metal-binding</keyword>
<keyword evidence="4" id="KW-0963">Cytoplasm</keyword>
<feature type="domain" description="Cadherin" evidence="17">
    <location>
        <begin position="160"/>
        <end position="269"/>
    </location>
</feature>
<dbReference type="GO" id="GO:0007156">
    <property type="term" value="P:homophilic cell adhesion via plasma membrane adhesion molecules"/>
    <property type="evidence" value="ECO:0007669"/>
    <property type="project" value="InterPro"/>
</dbReference>
<dbReference type="CTD" id="101882839"/>
<evidence type="ECO:0000313" key="19">
    <source>
        <dbReference type="Proteomes" id="UP000694680"/>
    </source>
</evidence>
<reference evidence="18" key="1">
    <citation type="submission" date="2020-06" db="EMBL/GenBank/DDBJ databases">
        <authorList>
            <consortium name="Wellcome Sanger Institute Data Sharing"/>
        </authorList>
    </citation>
    <scope>NUCLEOTIDE SEQUENCE [LARGE SCALE GENOMIC DNA]</scope>
</reference>
<dbReference type="SMART" id="SM00112">
    <property type="entry name" value="CA"/>
    <property type="match status" value="4"/>
</dbReference>
<dbReference type="GO" id="GO:0007043">
    <property type="term" value="P:cell-cell junction assembly"/>
    <property type="evidence" value="ECO:0007669"/>
    <property type="project" value="TreeGrafter"/>
</dbReference>
<comment type="subcellular location">
    <subcellularLocation>
        <location evidence="1">Cell membrane</location>
        <topology evidence="1">Single-pass type I membrane protein</topology>
    </subcellularLocation>
    <subcellularLocation>
        <location evidence="2">Cytoplasm</location>
    </subcellularLocation>
</comment>
<protein>
    <submittedName>
        <fullName evidence="18">Cadherin-like protein 26</fullName>
    </submittedName>
</protein>
<dbReference type="InterPro" id="IPR039808">
    <property type="entry name" value="Cadherin"/>
</dbReference>
<evidence type="ECO:0000256" key="8">
    <source>
        <dbReference type="ARBA" id="ARBA00022737"/>
    </source>
</evidence>
<evidence type="ECO:0000256" key="5">
    <source>
        <dbReference type="ARBA" id="ARBA00022692"/>
    </source>
</evidence>
<dbReference type="Proteomes" id="UP000694680">
    <property type="component" value="Chromosome 5"/>
</dbReference>
<dbReference type="FunFam" id="2.60.40.60:FF:000158">
    <property type="entry name" value="Dachsous cadherin-related 1"/>
    <property type="match status" value="1"/>
</dbReference>
<evidence type="ECO:0000259" key="17">
    <source>
        <dbReference type="PROSITE" id="PS50268"/>
    </source>
</evidence>
<dbReference type="SUPFAM" id="SSF49313">
    <property type="entry name" value="Cadherin-like"/>
    <property type="match status" value="5"/>
</dbReference>
<dbReference type="CDD" id="cd11304">
    <property type="entry name" value="Cadherin_repeat"/>
    <property type="match status" value="4"/>
</dbReference>
<dbReference type="GO" id="GO:0008013">
    <property type="term" value="F:beta-catenin binding"/>
    <property type="evidence" value="ECO:0007669"/>
    <property type="project" value="TreeGrafter"/>
</dbReference>
<reference evidence="18" key="3">
    <citation type="submission" date="2025-09" db="UniProtKB">
        <authorList>
            <consortium name="Ensembl"/>
        </authorList>
    </citation>
    <scope>IDENTIFICATION</scope>
</reference>
<dbReference type="FunFam" id="2.60.40.60:FF:000011">
    <property type="entry name" value="Cadherin 1"/>
    <property type="match status" value="1"/>
</dbReference>
<keyword evidence="8" id="KW-0677">Repeat</keyword>
<dbReference type="GO" id="GO:0016342">
    <property type="term" value="C:catenin complex"/>
    <property type="evidence" value="ECO:0007669"/>
    <property type="project" value="TreeGrafter"/>
</dbReference>
<keyword evidence="13" id="KW-0325">Glycoprotein</keyword>
<keyword evidence="19" id="KW-1185">Reference proteome</keyword>
<dbReference type="GO" id="GO:0016477">
    <property type="term" value="P:cell migration"/>
    <property type="evidence" value="ECO:0007669"/>
    <property type="project" value="TreeGrafter"/>
</dbReference>
<dbReference type="InterPro" id="IPR002126">
    <property type="entry name" value="Cadherin-like_dom"/>
</dbReference>
<dbReference type="GO" id="GO:0044331">
    <property type="term" value="P:cell-cell adhesion mediated by cadherin"/>
    <property type="evidence" value="ECO:0007669"/>
    <property type="project" value="TreeGrafter"/>
</dbReference>
<evidence type="ECO:0000313" key="18">
    <source>
        <dbReference type="Ensembl" id="ENSGWIP00000021754.1"/>
    </source>
</evidence>
<dbReference type="GO" id="GO:0060027">
    <property type="term" value="P:convergent extension involved in gastrulation"/>
    <property type="evidence" value="ECO:0007669"/>
    <property type="project" value="UniProtKB-ARBA"/>
</dbReference>
<feature type="domain" description="Cadherin" evidence="17">
    <location>
        <begin position="270"/>
        <end position="398"/>
    </location>
</feature>
<evidence type="ECO:0000256" key="12">
    <source>
        <dbReference type="ARBA" id="ARBA00023136"/>
    </source>
</evidence>
<evidence type="ECO:0000256" key="10">
    <source>
        <dbReference type="ARBA" id="ARBA00022889"/>
    </source>
</evidence>
<dbReference type="PANTHER" id="PTHR24027">
    <property type="entry name" value="CADHERIN-23"/>
    <property type="match status" value="1"/>
</dbReference>
<dbReference type="PROSITE" id="PS00232">
    <property type="entry name" value="CADHERIN_1"/>
    <property type="match status" value="2"/>
</dbReference>
<dbReference type="GO" id="GO:0005737">
    <property type="term" value="C:cytoplasm"/>
    <property type="evidence" value="ECO:0007669"/>
    <property type="project" value="UniProtKB-SubCell"/>
</dbReference>
<dbReference type="PRINTS" id="PR01820">
    <property type="entry name" value="DESMOCOLLIN"/>
</dbReference>
<feature type="transmembrane region" description="Helical" evidence="16">
    <location>
        <begin position="617"/>
        <end position="639"/>
    </location>
</feature>
<proteinExistence type="predicted"/>
<keyword evidence="7" id="KW-0732">Signal</keyword>
<evidence type="ECO:0000256" key="16">
    <source>
        <dbReference type="SAM" id="Phobius"/>
    </source>
</evidence>
<dbReference type="GO" id="GO:0016339">
    <property type="term" value="P:calcium-dependent cell-cell adhesion via plasma membrane cell adhesion molecules"/>
    <property type="evidence" value="ECO:0007669"/>
    <property type="project" value="TreeGrafter"/>
</dbReference>
<sequence length="829" mass="91923">MVCKECRAAKPSQTEGLTPTPTPTLRQTGIRAPVKLVYFLSGSMGSDVLSRHKRAWIINSFEIEEECPGPFPFVLGEIDVNREYPIFFELSGEGVDEEPKGVISIDRNSGTLHVHRPVDYEEKTLLKLKFEAKKIDQSSDTKIGVEIQIRDINDNPPRFEMDVYEVSVKGETTQGTSLLAVNAYDRDQSGTANSTFNYEIKSVSPNIPDTEFLINEHGAISFKGCLNSEVAEKVTILVEARDHGEVVSLSSSTTVVIHIQDSNLHRPIVSGKTGSSRVKEGETGSSPLRLHVTDEDTPNTAAWRTKYTIHGDEGQHFKIETDPRTNDGVLTVIKPLDFEQGSQKTLSISVENESPHFSCKVKEKSSSGLWKVDTQPHGQPHSVEVIVEIEDVNDPPVFSVSDKEAVLEENAPVGTWVEKLTAVDPDSKQASGIIYKVGYDPAGWMTVDPKTGNITTVTIPDRESPHVENGIYTFLLHAVDEGEPSMTATATLHIHVKDQNDNVPQLATDHVSICFSDTTSITNITAFDADANPLGGPFKFELLGDDKEKWALDPSFGFTAGLLKKSSVYAGPHVIRLKIYDIQGMFGVYDLNATVCDCSVTRDCRIHRITVTKAHPAAIGIALASLLLLLVLLLAVVVVSRKKEFTSLETSDCSSQSLEASNFETQGTDCQVFDKIMVVSSKQQTLQEIQRKPVSLQSFQRTWKNEVHNNNYYNHEFENKKSGHEWSQRAVDATMDALIGTDINQYRKTSNQKNSKREVHRYQNYEFENENSGHEWSQRAVDATLAALIGKKLALLQVTEHVAMDNSPHLYANEGSSCNMSEFDELSFS</sequence>
<dbReference type="PROSITE" id="PS50268">
    <property type="entry name" value="CADHERIN_2"/>
    <property type="match status" value="4"/>
</dbReference>
<feature type="region of interest" description="Disordered" evidence="15">
    <location>
        <begin position="268"/>
        <end position="293"/>
    </location>
</feature>
<organism evidence="18 19">
    <name type="scientific">Gouania willdenowi</name>
    <name type="common">Blunt-snouted clingfish</name>
    <name type="synonym">Lepadogaster willdenowi</name>
    <dbReference type="NCBI Taxonomy" id="441366"/>
    <lineage>
        <taxon>Eukaryota</taxon>
        <taxon>Metazoa</taxon>
        <taxon>Chordata</taxon>
        <taxon>Craniata</taxon>
        <taxon>Vertebrata</taxon>
        <taxon>Euteleostomi</taxon>
        <taxon>Actinopterygii</taxon>
        <taxon>Neopterygii</taxon>
        <taxon>Teleostei</taxon>
        <taxon>Neoteleostei</taxon>
        <taxon>Acanthomorphata</taxon>
        <taxon>Ovalentaria</taxon>
        <taxon>Blenniimorphae</taxon>
        <taxon>Blenniiformes</taxon>
        <taxon>Gobiesocoidei</taxon>
        <taxon>Gobiesocidae</taxon>
        <taxon>Gobiesocinae</taxon>
        <taxon>Gouania</taxon>
    </lineage>
</organism>
<keyword evidence="12 16" id="KW-0472">Membrane</keyword>
<evidence type="ECO:0000256" key="7">
    <source>
        <dbReference type="ARBA" id="ARBA00022729"/>
    </source>
</evidence>
<evidence type="ECO:0000256" key="14">
    <source>
        <dbReference type="PROSITE-ProRule" id="PRU00043"/>
    </source>
</evidence>
<keyword evidence="10" id="KW-0130">Cell adhesion</keyword>